<evidence type="ECO:0000313" key="3">
    <source>
        <dbReference type="Proteomes" id="UP000247480"/>
    </source>
</evidence>
<protein>
    <submittedName>
        <fullName evidence="2">Predicted ATPase with chaperone activity</fullName>
    </submittedName>
</protein>
<evidence type="ECO:0000256" key="1">
    <source>
        <dbReference type="SAM" id="MobiDB-lite"/>
    </source>
</evidence>
<dbReference type="EMBL" id="BGJZ01000231">
    <property type="protein sequence ID" value="GBH11185.1"/>
    <property type="molecule type" value="Genomic_DNA"/>
</dbReference>
<dbReference type="AlphaFoldDB" id="A0A2V0QLQ0"/>
<name>A0A2V0QLQ0_PSESF</name>
<organism evidence="2 3">
    <name type="scientific">Pseudomonas syringae pv. actinidiae</name>
    <dbReference type="NCBI Taxonomy" id="103796"/>
    <lineage>
        <taxon>Bacteria</taxon>
        <taxon>Pseudomonadati</taxon>
        <taxon>Pseudomonadota</taxon>
        <taxon>Gammaproteobacteria</taxon>
        <taxon>Pseudomonadales</taxon>
        <taxon>Pseudomonadaceae</taxon>
        <taxon>Pseudomonas</taxon>
        <taxon>Pseudomonas syringae</taxon>
    </lineage>
</organism>
<comment type="caution">
    <text evidence="2">The sequence shown here is derived from an EMBL/GenBank/DDBJ whole genome shotgun (WGS) entry which is preliminary data.</text>
</comment>
<accession>A0A2V0QLQ0</accession>
<gene>
    <name evidence="2" type="ORF">KPSA1_04622</name>
</gene>
<feature type="region of interest" description="Disordered" evidence="1">
    <location>
        <begin position="309"/>
        <end position="335"/>
    </location>
</feature>
<reference evidence="2 3" key="1">
    <citation type="submission" date="2018-04" db="EMBL/GenBank/DDBJ databases">
        <title>Draft genome sequence of Pseudomonas syringae pv. actinidiae biovar 1 strains isolated from kiwifruit in Kagawa prefecture.</title>
        <authorList>
            <person name="Tabuchi M."/>
            <person name="Saito M."/>
            <person name="Fujiwara S."/>
            <person name="Sasa N."/>
            <person name="Akimitsu K."/>
            <person name="Gomi K."/>
            <person name="Konishi-Sugita S."/>
            <person name="Hamano K."/>
            <person name="Kataoka I."/>
        </authorList>
    </citation>
    <scope>NUCLEOTIDE SEQUENCE [LARGE SCALE GENOMIC DNA]</scope>
    <source>
        <strain evidence="2 3">MAFF212206</strain>
    </source>
</reference>
<proteinExistence type="predicted"/>
<sequence>MSVRTILGPKQRSTVRPTRFCTTHPASCRRTPLPKSERLNHCMPIQQLRITSMNESSSSDALAEWHKRLNDRRQWTNPAVTYRFLARMAEDMQAGGLVDPLERFELFELASAAFCHFTEEGNHEWRHQASDYLAYNKGGVVVGSLLNSRYVLHEADQSPYHATHFAFLDEKNELIMRDYKKYGVLEGRYIYTETGQTLTLVEQSRQINGVDCQRLADEDQYRALIDASAVALDRDDFKAYVALWERHSYSIFIRCLHCCDRFDLREDCTACAGRGFVEDPECPNKLPQSFSNQGCTAALSQIASRSSIPCESRTERPSQLSPAPHPWPGTTPYVK</sequence>
<evidence type="ECO:0000313" key="2">
    <source>
        <dbReference type="EMBL" id="GBH11185.1"/>
    </source>
</evidence>
<dbReference type="Proteomes" id="UP000247480">
    <property type="component" value="Unassembled WGS sequence"/>
</dbReference>